<reference evidence="3 4" key="1">
    <citation type="journal article" date="2019" name="Int. J. Syst. Evol. Microbiol.">
        <title>The Global Catalogue of Microorganisms (GCM) 10K type strain sequencing project: providing services to taxonomists for standard genome sequencing and annotation.</title>
        <authorList>
            <consortium name="The Broad Institute Genomics Platform"/>
            <consortium name="The Broad Institute Genome Sequencing Center for Infectious Disease"/>
            <person name="Wu L."/>
            <person name="Ma J."/>
        </authorList>
    </citation>
    <scope>NUCLEOTIDE SEQUENCE [LARGE SCALE GENOMIC DNA]</scope>
    <source>
        <strain evidence="3 4">XZGYJ-43</strain>
    </source>
</reference>
<dbReference type="EC" id="2.7.1.169" evidence="1"/>
<keyword evidence="1" id="KW-0173">Coenzyme A biosynthesis</keyword>
<evidence type="ECO:0000259" key="2">
    <source>
        <dbReference type="Pfam" id="PF00288"/>
    </source>
</evidence>
<dbReference type="HAMAP" id="MF_02223">
    <property type="entry name" value="Pantoate_kinase"/>
    <property type="match status" value="1"/>
</dbReference>
<dbReference type="InterPro" id="IPR012043">
    <property type="entry name" value="PoK"/>
</dbReference>
<dbReference type="AlphaFoldDB" id="A0ABD5Z633"/>
<evidence type="ECO:0000313" key="4">
    <source>
        <dbReference type="Proteomes" id="UP001596447"/>
    </source>
</evidence>
<comment type="pathway">
    <text evidence="1">Cofactor biosynthesis; coenzyme A biosynthesis.</text>
</comment>
<dbReference type="InterPro" id="IPR014721">
    <property type="entry name" value="Ribsml_uS5_D2-typ_fold_subgr"/>
</dbReference>
<dbReference type="PANTHER" id="PTHR42282">
    <property type="entry name" value="PANTOATE KINASE-RELATED"/>
    <property type="match status" value="1"/>
</dbReference>
<accession>A0ABD5Z633</accession>
<comment type="function">
    <text evidence="1">Phosphorylates (R)-pantoate to form (R)-4-phosphopantoate in the CoA biosynthesis pathway.</text>
</comment>
<dbReference type="InterPro" id="IPR006204">
    <property type="entry name" value="GHMP_kinase_N_dom"/>
</dbReference>
<keyword evidence="1 3" id="KW-0418">Kinase</keyword>
<sequence>MTEVVEVFVPGHVTGLFSVHRADDPARTGSRGAGLTLSDGVTVRLEPADDRSVELDGRATSVDPVDHVLDTLGVDAHVAADSDLPVGSGFGVSGAMALGTAYAANTAFGCGRSDNALVRVAHEAEVSSGTGLGDVVAQARGGAPIRLEPGAPPHGRLDGIPETDRVEYLTFGGLSTEEVITGSTDVLSAAGEKALDRLVERPTLPRFVDASRQFAREADLLTPDVERVLDDVEGASMAMLGETVFALGTSLSEAGYDVETCEIHPAGATFR</sequence>
<gene>
    <name evidence="3" type="ORF">ACFQJ9_14595</name>
</gene>
<comment type="similarity">
    <text evidence="1">Belongs to the GHMP kinase family. PoK subfamily.</text>
</comment>
<evidence type="ECO:0000256" key="1">
    <source>
        <dbReference type="HAMAP-Rule" id="MF_02223"/>
    </source>
</evidence>
<dbReference type="RefSeq" id="WP_279527403.1">
    <property type="nucleotide sequence ID" value="NZ_CP122312.1"/>
</dbReference>
<dbReference type="InterPro" id="IPR020568">
    <property type="entry name" value="Ribosomal_Su5_D2-typ_SF"/>
</dbReference>
<dbReference type="GO" id="GO:0016301">
    <property type="term" value="F:kinase activity"/>
    <property type="evidence" value="ECO:0007669"/>
    <property type="project" value="UniProtKB-UniRule"/>
</dbReference>
<name>A0ABD5Z633_9EURY</name>
<protein>
    <recommendedName>
        <fullName evidence="1">Pantoate kinase</fullName>
        <shortName evidence="1">PoK</shortName>
        <ecNumber evidence="1">2.7.1.169</ecNumber>
    </recommendedName>
</protein>
<keyword evidence="1" id="KW-0547">Nucleotide-binding</keyword>
<keyword evidence="1" id="KW-0067">ATP-binding</keyword>
<dbReference type="SUPFAM" id="SSF54211">
    <property type="entry name" value="Ribosomal protein S5 domain 2-like"/>
    <property type="match status" value="1"/>
</dbReference>
<proteinExistence type="inferred from homology"/>
<dbReference type="EMBL" id="JBHTAR010000011">
    <property type="protein sequence ID" value="MFC7200627.1"/>
    <property type="molecule type" value="Genomic_DNA"/>
</dbReference>
<dbReference type="Proteomes" id="UP001596447">
    <property type="component" value="Unassembled WGS sequence"/>
</dbReference>
<dbReference type="PANTHER" id="PTHR42282:SF1">
    <property type="entry name" value="PANTOATE KINASE"/>
    <property type="match status" value="1"/>
</dbReference>
<keyword evidence="4" id="KW-1185">Reference proteome</keyword>
<dbReference type="Gene3D" id="3.30.230.10">
    <property type="match status" value="1"/>
</dbReference>
<keyword evidence="1" id="KW-0808">Transferase</keyword>
<comment type="caution">
    <text evidence="3">The sequence shown here is derived from an EMBL/GenBank/DDBJ whole genome shotgun (WGS) entry which is preliminary data.</text>
</comment>
<dbReference type="PIRSF" id="PIRSF016896">
    <property type="entry name" value="GHMP_arc_MJ0969"/>
    <property type="match status" value="1"/>
</dbReference>
<organism evidence="3 4">
    <name type="scientific">Halospeciosus flavus</name>
    <dbReference type="NCBI Taxonomy" id="3032283"/>
    <lineage>
        <taxon>Archaea</taxon>
        <taxon>Methanobacteriati</taxon>
        <taxon>Methanobacteriota</taxon>
        <taxon>Stenosarchaea group</taxon>
        <taxon>Halobacteria</taxon>
        <taxon>Halobacteriales</taxon>
        <taxon>Halobacteriaceae</taxon>
        <taxon>Halospeciosus</taxon>
    </lineage>
</organism>
<comment type="catalytic activity">
    <reaction evidence="1">
        <text>(R)-pantoate + ATP = (R)-4-phosphopantoate + ADP + H(+)</text>
        <dbReference type="Rhea" id="RHEA:28246"/>
        <dbReference type="ChEBI" id="CHEBI:15378"/>
        <dbReference type="ChEBI" id="CHEBI:15980"/>
        <dbReference type="ChEBI" id="CHEBI:30616"/>
        <dbReference type="ChEBI" id="CHEBI:61294"/>
        <dbReference type="ChEBI" id="CHEBI:456216"/>
        <dbReference type="EC" id="2.7.1.169"/>
    </reaction>
</comment>
<feature type="domain" description="GHMP kinase N-terminal" evidence="2">
    <location>
        <begin position="68"/>
        <end position="142"/>
    </location>
</feature>
<dbReference type="GO" id="GO:0005524">
    <property type="term" value="F:ATP binding"/>
    <property type="evidence" value="ECO:0007669"/>
    <property type="project" value="UniProtKB-KW"/>
</dbReference>
<evidence type="ECO:0000313" key="3">
    <source>
        <dbReference type="EMBL" id="MFC7200627.1"/>
    </source>
</evidence>
<dbReference type="Pfam" id="PF00288">
    <property type="entry name" value="GHMP_kinases_N"/>
    <property type="match status" value="1"/>
</dbReference>
<dbReference type="GO" id="GO:0015937">
    <property type="term" value="P:coenzyme A biosynthetic process"/>
    <property type="evidence" value="ECO:0007669"/>
    <property type="project" value="UniProtKB-UniRule"/>
</dbReference>